<evidence type="ECO:0000256" key="5">
    <source>
        <dbReference type="SAM" id="Phobius"/>
    </source>
</evidence>
<proteinExistence type="inferred from homology"/>
<feature type="domain" description="NlpC/P60" evidence="6">
    <location>
        <begin position="143"/>
        <end position="255"/>
    </location>
</feature>
<sequence>MGPSESAVWRGSLSVFSSSTGRLTPTESESPSVPVSAFRRPRLRVLPLLVMGVAVPSIFATVALPAYAYRSTDASSGEIGSALSAETQSLEVAAVADAAAVSRQDSYSVTSAAEMARIAQAARLASYSGPSVRDLLANPPYPGYDPATIVSIAMQYLGSPYVYGGASPAGFDCSGFTQFVFAHVGISLPHSSSAQGRMTAIAPEAAMAGDLVITDGGGHVGIYLGDGTMIHASTPATGVKISKPWGAYWFVRVGI</sequence>
<name>A0A8J3GSR6_9MICO</name>
<keyword evidence="8" id="KW-1185">Reference proteome</keyword>
<protein>
    <recommendedName>
        <fullName evidence="6">NlpC/P60 domain-containing protein</fullName>
    </recommendedName>
</protein>
<dbReference type="InterPro" id="IPR038765">
    <property type="entry name" value="Papain-like_cys_pep_sf"/>
</dbReference>
<comment type="caution">
    <text evidence="7">The sequence shown here is derived from an EMBL/GenBank/DDBJ whole genome shotgun (WGS) entry which is preliminary data.</text>
</comment>
<dbReference type="AlphaFoldDB" id="A0A8J3GSR6"/>
<reference evidence="7" key="1">
    <citation type="journal article" date="2014" name="Int. J. Syst. Evol. Microbiol.">
        <title>Complete genome sequence of Corynebacterium casei LMG S-19264T (=DSM 44701T), isolated from a smear-ripened cheese.</title>
        <authorList>
            <consortium name="US DOE Joint Genome Institute (JGI-PGF)"/>
            <person name="Walter F."/>
            <person name="Albersmeier A."/>
            <person name="Kalinowski J."/>
            <person name="Ruckert C."/>
        </authorList>
    </citation>
    <scope>NUCLEOTIDE SEQUENCE</scope>
    <source>
        <strain evidence="7">CGMCC 1.16548</strain>
    </source>
</reference>
<evidence type="ECO:0000256" key="2">
    <source>
        <dbReference type="ARBA" id="ARBA00022670"/>
    </source>
</evidence>
<keyword evidence="5" id="KW-1133">Transmembrane helix</keyword>
<evidence type="ECO:0000259" key="6">
    <source>
        <dbReference type="PROSITE" id="PS51935"/>
    </source>
</evidence>
<dbReference type="PANTHER" id="PTHR47053">
    <property type="entry name" value="MUREIN DD-ENDOPEPTIDASE MEPH-RELATED"/>
    <property type="match status" value="1"/>
</dbReference>
<organism evidence="7 8">
    <name type="scientific">Pseudolysinimonas yzui</name>
    <dbReference type="NCBI Taxonomy" id="2708254"/>
    <lineage>
        <taxon>Bacteria</taxon>
        <taxon>Bacillati</taxon>
        <taxon>Actinomycetota</taxon>
        <taxon>Actinomycetes</taxon>
        <taxon>Micrococcales</taxon>
        <taxon>Microbacteriaceae</taxon>
        <taxon>Pseudolysinimonas</taxon>
    </lineage>
</organism>
<keyword evidence="5" id="KW-0812">Transmembrane</keyword>
<keyword evidence="4" id="KW-0788">Thiol protease</keyword>
<dbReference type="EMBL" id="BNAI01000007">
    <property type="protein sequence ID" value="GHF23750.1"/>
    <property type="molecule type" value="Genomic_DNA"/>
</dbReference>
<evidence type="ECO:0000313" key="7">
    <source>
        <dbReference type="EMBL" id="GHF23750.1"/>
    </source>
</evidence>
<comment type="similarity">
    <text evidence="1">Belongs to the peptidase C40 family.</text>
</comment>
<evidence type="ECO:0000256" key="4">
    <source>
        <dbReference type="ARBA" id="ARBA00022807"/>
    </source>
</evidence>
<reference evidence="7" key="2">
    <citation type="submission" date="2020-09" db="EMBL/GenBank/DDBJ databases">
        <authorList>
            <person name="Sun Q."/>
            <person name="Zhou Y."/>
        </authorList>
    </citation>
    <scope>NUCLEOTIDE SEQUENCE</scope>
    <source>
        <strain evidence="7">CGMCC 1.16548</strain>
    </source>
</reference>
<gene>
    <name evidence="7" type="ORF">GCM10011600_26140</name>
</gene>
<dbReference type="GO" id="GO:0008234">
    <property type="term" value="F:cysteine-type peptidase activity"/>
    <property type="evidence" value="ECO:0007669"/>
    <property type="project" value="UniProtKB-KW"/>
</dbReference>
<dbReference type="InterPro" id="IPR000064">
    <property type="entry name" value="NLP_P60_dom"/>
</dbReference>
<dbReference type="PANTHER" id="PTHR47053:SF1">
    <property type="entry name" value="MUREIN DD-ENDOPEPTIDASE MEPH-RELATED"/>
    <property type="match status" value="1"/>
</dbReference>
<evidence type="ECO:0000313" key="8">
    <source>
        <dbReference type="Proteomes" id="UP000617531"/>
    </source>
</evidence>
<dbReference type="Gene3D" id="3.90.1720.10">
    <property type="entry name" value="endopeptidase domain like (from Nostoc punctiforme)"/>
    <property type="match status" value="1"/>
</dbReference>
<dbReference type="InterPro" id="IPR051202">
    <property type="entry name" value="Peptidase_C40"/>
</dbReference>
<dbReference type="SUPFAM" id="SSF54001">
    <property type="entry name" value="Cysteine proteinases"/>
    <property type="match status" value="1"/>
</dbReference>
<feature type="transmembrane region" description="Helical" evidence="5">
    <location>
        <begin position="45"/>
        <end position="69"/>
    </location>
</feature>
<dbReference type="Proteomes" id="UP000617531">
    <property type="component" value="Unassembled WGS sequence"/>
</dbReference>
<keyword evidence="3" id="KW-0378">Hydrolase</keyword>
<dbReference type="PROSITE" id="PS51935">
    <property type="entry name" value="NLPC_P60"/>
    <property type="match status" value="1"/>
</dbReference>
<evidence type="ECO:0000256" key="1">
    <source>
        <dbReference type="ARBA" id="ARBA00007074"/>
    </source>
</evidence>
<evidence type="ECO:0000256" key="3">
    <source>
        <dbReference type="ARBA" id="ARBA00022801"/>
    </source>
</evidence>
<accession>A0A8J3GSR6</accession>
<keyword evidence="2" id="KW-0645">Protease</keyword>
<dbReference type="GO" id="GO:0006508">
    <property type="term" value="P:proteolysis"/>
    <property type="evidence" value="ECO:0007669"/>
    <property type="project" value="UniProtKB-KW"/>
</dbReference>
<dbReference type="Pfam" id="PF00877">
    <property type="entry name" value="NLPC_P60"/>
    <property type="match status" value="1"/>
</dbReference>
<keyword evidence="5" id="KW-0472">Membrane</keyword>